<organism evidence="2 3">
    <name type="scientific">Secundilactobacillus kimchicus JCM 15530</name>
    <dbReference type="NCBI Taxonomy" id="1302272"/>
    <lineage>
        <taxon>Bacteria</taxon>
        <taxon>Bacillati</taxon>
        <taxon>Bacillota</taxon>
        <taxon>Bacilli</taxon>
        <taxon>Lactobacillales</taxon>
        <taxon>Lactobacillaceae</taxon>
        <taxon>Secundilactobacillus</taxon>
    </lineage>
</organism>
<dbReference type="STRING" id="1302272.FC96_GL002297"/>
<keyword evidence="3" id="KW-1185">Reference proteome</keyword>
<dbReference type="InterPro" id="IPR009898">
    <property type="entry name" value="DUF1440"/>
</dbReference>
<keyword evidence="1" id="KW-0472">Membrane</keyword>
<accession>A0A0R1HXK5</accession>
<evidence type="ECO:0000313" key="2">
    <source>
        <dbReference type="EMBL" id="KRK47575.1"/>
    </source>
</evidence>
<dbReference type="PATRIC" id="fig|1302272.5.peg.2347"/>
<evidence type="ECO:0000313" key="3">
    <source>
        <dbReference type="Proteomes" id="UP000050911"/>
    </source>
</evidence>
<dbReference type="AlphaFoldDB" id="A0A0R1HXK5"/>
<feature type="transmembrane region" description="Helical" evidence="1">
    <location>
        <begin position="108"/>
        <end position="127"/>
    </location>
</feature>
<keyword evidence="1" id="KW-0812">Transmembrane</keyword>
<gene>
    <name evidence="2" type="ORF">FC96_GL002297</name>
</gene>
<dbReference type="EMBL" id="AZCX01000007">
    <property type="protein sequence ID" value="KRK47575.1"/>
    <property type="molecule type" value="Genomic_DNA"/>
</dbReference>
<name>A0A0R1HXK5_9LACO</name>
<evidence type="ECO:0000256" key="1">
    <source>
        <dbReference type="SAM" id="Phobius"/>
    </source>
</evidence>
<dbReference type="Pfam" id="PF07274">
    <property type="entry name" value="DUF1440"/>
    <property type="match status" value="1"/>
</dbReference>
<sequence>MKKRTFRLPTQTAAIAAGTVAGIVGGFVKLGWENVLPPRTPDRDKVNPPMTLLHQIGVPNKILDSTYTYSDHKILWPSLAVHFAFSTGFGVFYELAARHIPALKAGHGIPFGLAVFGVFHHGLLPALGTVPRAKDQPVEEHLSEALGHAIWMWSINELADQLLAAKTKA</sequence>
<dbReference type="OrthoDB" id="1629003at2"/>
<keyword evidence="1" id="KW-1133">Transmembrane helix</keyword>
<protein>
    <recommendedName>
        <fullName evidence="4">Periplasmic secreted protein</fullName>
    </recommendedName>
</protein>
<reference evidence="2 3" key="1">
    <citation type="journal article" date="2015" name="Genome Announc.">
        <title>Expanding the biotechnology potential of lactobacilli through comparative genomics of 213 strains and associated genera.</title>
        <authorList>
            <person name="Sun Z."/>
            <person name="Harris H.M."/>
            <person name="McCann A."/>
            <person name="Guo C."/>
            <person name="Argimon S."/>
            <person name="Zhang W."/>
            <person name="Yang X."/>
            <person name="Jeffery I.B."/>
            <person name="Cooney J.C."/>
            <person name="Kagawa T.F."/>
            <person name="Liu W."/>
            <person name="Song Y."/>
            <person name="Salvetti E."/>
            <person name="Wrobel A."/>
            <person name="Rasinkangas P."/>
            <person name="Parkhill J."/>
            <person name="Rea M.C."/>
            <person name="O'Sullivan O."/>
            <person name="Ritari J."/>
            <person name="Douillard F.P."/>
            <person name="Paul Ross R."/>
            <person name="Yang R."/>
            <person name="Briner A.E."/>
            <person name="Felis G.E."/>
            <person name="de Vos W.M."/>
            <person name="Barrangou R."/>
            <person name="Klaenhammer T.R."/>
            <person name="Caufield P.W."/>
            <person name="Cui Y."/>
            <person name="Zhang H."/>
            <person name="O'Toole P.W."/>
        </authorList>
    </citation>
    <scope>NUCLEOTIDE SEQUENCE [LARGE SCALE GENOMIC DNA]</scope>
    <source>
        <strain evidence="2 3">JCM 15530</strain>
    </source>
</reference>
<evidence type="ECO:0008006" key="4">
    <source>
        <dbReference type="Google" id="ProtNLM"/>
    </source>
</evidence>
<dbReference type="Proteomes" id="UP000050911">
    <property type="component" value="Unassembled WGS sequence"/>
</dbReference>
<comment type="caution">
    <text evidence="2">The sequence shown here is derived from an EMBL/GenBank/DDBJ whole genome shotgun (WGS) entry which is preliminary data.</text>
</comment>
<proteinExistence type="predicted"/>
<feature type="transmembrane region" description="Helical" evidence="1">
    <location>
        <begin position="12"/>
        <end position="32"/>
    </location>
</feature>
<dbReference type="RefSeq" id="WP_056942754.1">
    <property type="nucleotide sequence ID" value="NZ_AZCX01000007.1"/>
</dbReference>
<feature type="transmembrane region" description="Helical" evidence="1">
    <location>
        <begin position="74"/>
        <end position="96"/>
    </location>
</feature>